<dbReference type="Gene3D" id="3.40.50.150">
    <property type="entry name" value="Vaccinia Virus protein VP39"/>
    <property type="match status" value="1"/>
</dbReference>
<evidence type="ECO:0000256" key="1">
    <source>
        <dbReference type="SAM" id="MobiDB-lite"/>
    </source>
</evidence>
<feature type="compositionally biased region" description="Polar residues" evidence="1">
    <location>
        <begin position="146"/>
        <end position="158"/>
    </location>
</feature>
<accession>A0A7E4VS33</accession>
<name>A0A7E4VS33_PANRE</name>
<feature type="region of interest" description="Disordered" evidence="1">
    <location>
        <begin position="115"/>
        <end position="158"/>
    </location>
</feature>
<feature type="region of interest" description="Disordered" evidence="1">
    <location>
        <begin position="88"/>
        <end position="107"/>
    </location>
</feature>
<reference evidence="3" key="2">
    <citation type="submission" date="2020-10" db="UniProtKB">
        <authorList>
            <consortium name="WormBaseParasite"/>
        </authorList>
    </citation>
    <scope>IDENTIFICATION</scope>
</reference>
<evidence type="ECO:0000313" key="3">
    <source>
        <dbReference type="WBParaSite" id="Pan_g2539.t1"/>
    </source>
</evidence>
<dbReference type="GO" id="GO:0008168">
    <property type="term" value="F:methyltransferase activity"/>
    <property type="evidence" value="ECO:0007669"/>
    <property type="project" value="TreeGrafter"/>
</dbReference>
<dbReference type="AlphaFoldDB" id="A0A7E4VS33"/>
<dbReference type="InterPro" id="IPR029063">
    <property type="entry name" value="SAM-dependent_MTases_sf"/>
</dbReference>
<feature type="compositionally biased region" description="Low complexity" evidence="1">
    <location>
        <begin position="91"/>
        <end position="107"/>
    </location>
</feature>
<feature type="compositionally biased region" description="Low complexity" evidence="1">
    <location>
        <begin position="120"/>
        <end position="129"/>
    </location>
</feature>
<dbReference type="InterPro" id="IPR026669">
    <property type="entry name" value="Arsenite_MeTrfase-like"/>
</dbReference>
<dbReference type="Proteomes" id="UP000492821">
    <property type="component" value="Unassembled WGS sequence"/>
</dbReference>
<keyword evidence="2" id="KW-1185">Reference proteome</keyword>
<protein>
    <submittedName>
        <fullName evidence="3">DOT1 domain-containing protein</fullName>
    </submittedName>
</protein>
<dbReference type="PANTHER" id="PTHR43675:SF1">
    <property type="entry name" value="RIKEN CDNA 2700097O09 GENE"/>
    <property type="match status" value="1"/>
</dbReference>
<reference evidence="2" key="1">
    <citation type="journal article" date="2013" name="Genetics">
        <title>The draft genome and transcriptome of Panagrellus redivivus are shaped by the harsh demands of a free-living lifestyle.</title>
        <authorList>
            <person name="Srinivasan J."/>
            <person name="Dillman A.R."/>
            <person name="Macchietto M.G."/>
            <person name="Heikkinen L."/>
            <person name="Lakso M."/>
            <person name="Fracchia K.M."/>
            <person name="Antoshechkin I."/>
            <person name="Mortazavi A."/>
            <person name="Wong G."/>
            <person name="Sternberg P.W."/>
        </authorList>
    </citation>
    <scope>NUCLEOTIDE SEQUENCE [LARGE SCALE GENOMIC DNA]</scope>
    <source>
        <strain evidence="2">MT8872</strain>
    </source>
</reference>
<dbReference type="WBParaSite" id="Pan_g2539.t1">
    <property type="protein sequence ID" value="Pan_g2539.t1"/>
    <property type="gene ID" value="Pan_g2539"/>
</dbReference>
<dbReference type="SUPFAM" id="SSF53335">
    <property type="entry name" value="S-adenosyl-L-methionine-dependent methyltransferases"/>
    <property type="match status" value="1"/>
</dbReference>
<evidence type="ECO:0000313" key="2">
    <source>
        <dbReference type="Proteomes" id="UP000492821"/>
    </source>
</evidence>
<proteinExistence type="predicted"/>
<dbReference type="PANTHER" id="PTHR43675">
    <property type="entry name" value="ARSENITE METHYLTRANSFERASE"/>
    <property type="match status" value="1"/>
</dbReference>
<organism evidence="2 3">
    <name type="scientific">Panagrellus redivivus</name>
    <name type="common">Microworm</name>
    <dbReference type="NCBI Taxonomy" id="6233"/>
    <lineage>
        <taxon>Eukaryota</taxon>
        <taxon>Metazoa</taxon>
        <taxon>Ecdysozoa</taxon>
        <taxon>Nematoda</taxon>
        <taxon>Chromadorea</taxon>
        <taxon>Rhabditida</taxon>
        <taxon>Tylenchina</taxon>
        <taxon>Panagrolaimomorpha</taxon>
        <taxon>Panagrolaimoidea</taxon>
        <taxon>Panagrolaimidae</taxon>
        <taxon>Panagrellus</taxon>
    </lineage>
</organism>
<sequence>MIGNPGKCCCYRRMGTEMTLLQAQEEFATILARLSPSKVPSFVGWIGDGFGSLEGGNPNDDAAEQKLKAIRRELRAMLPIDACFKSKKRPSMIPSSSATTPSSFPKSTSLLNGHAITHLNGTNGTNGTGRPSLTPSDRKSTPCRLSVTSASPSVISNGDSEQVQIEVDDFLYDDFEVDKLIADEQIPKYYCGSCGSRDVQSVVFVSHSTNMTQLRYIFTYLLPKLGLRLDDKVFVDIGSRLGGVIYAASLYCPNIGDAIGIEPNGKLCDVQTKIVDDHKLWDKVNIVHDKFQNQKKVLAKANFVFMNDVFRTLVTPEEKAAGWHKLRALLKPQTVLIHIPSLRKVTKNVDLGFEIEEWLEQLDTRRIPREYARDFHHPSDLIGQIEVFRVR</sequence>